<evidence type="ECO:0000256" key="3">
    <source>
        <dbReference type="SAM" id="Phobius"/>
    </source>
</evidence>
<keyword evidence="3" id="KW-0812">Transmembrane</keyword>
<protein>
    <submittedName>
        <fullName evidence="4">Tetratricopeptide repeat protein</fullName>
    </submittedName>
</protein>
<name>A0ABX1RB76_9PSEU</name>
<evidence type="ECO:0000313" key="4">
    <source>
        <dbReference type="EMBL" id="NMH77139.1"/>
    </source>
</evidence>
<feature type="transmembrane region" description="Helical" evidence="3">
    <location>
        <begin position="303"/>
        <end position="324"/>
    </location>
</feature>
<dbReference type="InterPro" id="IPR019734">
    <property type="entry name" value="TPR_rpt"/>
</dbReference>
<dbReference type="PANTHER" id="PTHR45586:SF1">
    <property type="entry name" value="LIPOPOLYSACCHARIDE ASSEMBLY PROTEIN B"/>
    <property type="match status" value="1"/>
</dbReference>
<keyword evidence="1" id="KW-0677">Repeat</keyword>
<accession>A0ABX1RB76</accession>
<dbReference type="Pfam" id="PF13432">
    <property type="entry name" value="TPR_16"/>
    <property type="match status" value="2"/>
</dbReference>
<dbReference type="EMBL" id="JAAXKY010000018">
    <property type="protein sequence ID" value="NMH77139.1"/>
    <property type="molecule type" value="Genomic_DNA"/>
</dbReference>
<dbReference type="InterPro" id="IPR051012">
    <property type="entry name" value="CellSynth/LPSAsmb/PSIAsmb"/>
</dbReference>
<dbReference type="Pfam" id="PF13181">
    <property type="entry name" value="TPR_8"/>
    <property type="match status" value="1"/>
</dbReference>
<dbReference type="RefSeq" id="WP_169395209.1">
    <property type="nucleotide sequence ID" value="NZ_BAAAJH010000004.1"/>
</dbReference>
<gene>
    <name evidence="4" type="ORF">HF577_08530</name>
</gene>
<sequence>MLSDVMRGVRTARAQSLIELGRFAEALEVLAAPSPDDDEADVLCLRAQALQGKGDHGAALRAAEAACEVAPSWEWPHRLLAISLSQLGRHRAALAAAVECVRLAPDAQDPHYALAMIQSDLGDYDAAMRSAATCVELGPDVPVGHEAVARVALEAGRYDLVEAASRRALALDPHDDRLRSLLASALEAQSRHDEATQLRVKALESNPRDSSHRWELATASIPAGVAGAGLAILAPLTVTQVLPKLLGSTAGHAVSALVVAVALSHVLLLVVWAVHARGRRRAGELIPPGTYAALRLDRRVHDLGWVATAGVLTAVCAVLALALVRGSATAGTIGTLVGLAVVELGASILGRRWLRRRHGIVRQSWVGWYLRRTASRFAHRVSYRPLTRPTGPPVNWCSRSGSSQR</sequence>
<evidence type="ECO:0000313" key="5">
    <source>
        <dbReference type="Proteomes" id="UP001296706"/>
    </source>
</evidence>
<proteinExistence type="predicted"/>
<dbReference type="PANTHER" id="PTHR45586">
    <property type="entry name" value="TPR REPEAT-CONTAINING PROTEIN PA4667"/>
    <property type="match status" value="1"/>
</dbReference>
<keyword evidence="3" id="KW-0472">Membrane</keyword>
<dbReference type="SUPFAM" id="SSF48452">
    <property type="entry name" value="TPR-like"/>
    <property type="match status" value="1"/>
</dbReference>
<feature type="transmembrane region" description="Helical" evidence="3">
    <location>
        <begin position="330"/>
        <end position="349"/>
    </location>
</feature>
<keyword evidence="5" id="KW-1185">Reference proteome</keyword>
<keyword evidence="2" id="KW-0802">TPR repeat</keyword>
<evidence type="ECO:0000256" key="2">
    <source>
        <dbReference type="ARBA" id="ARBA00022803"/>
    </source>
</evidence>
<dbReference type="Proteomes" id="UP001296706">
    <property type="component" value="Unassembled WGS sequence"/>
</dbReference>
<organism evidence="4 5">
    <name type="scientific">Pseudonocardia xinjiangensis</name>
    <dbReference type="NCBI Taxonomy" id="75289"/>
    <lineage>
        <taxon>Bacteria</taxon>
        <taxon>Bacillati</taxon>
        <taxon>Actinomycetota</taxon>
        <taxon>Actinomycetes</taxon>
        <taxon>Pseudonocardiales</taxon>
        <taxon>Pseudonocardiaceae</taxon>
        <taxon>Pseudonocardia</taxon>
    </lineage>
</organism>
<dbReference type="InterPro" id="IPR011990">
    <property type="entry name" value="TPR-like_helical_dom_sf"/>
</dbReference>
<reference evidence="4 5" key="1">
    <citation type="submission" date="2020-04" db="EMBL/GenBank/DDBJ databases">
        <authorList>
            <person name="Klaysubun C."/>
            <person name="Duangmal K."/>
            <person name="Lipun K."/>
        </authorList>
    </citation>
    <scope>NUCLEOTIDE SEQUENCE [LARGE SCALE GENOMIC DNA]</scope>
    <source>
        <strain evidence="4 5">JCM 11839</strain>
    </source>
</reference>
<feature type="transmembrane region" description="Helical" evidence="3">
    <location>
        <begin position="250"/>
        <end position="274"/>
    </location>
</feature>
<dbReference type="SMART" id="SM00028">
    <property type="entry name" value="TPR"/>
    <property type="match status" value="5"/>
</dbReference>
<comment type="caution">
    <text evidence="4">The sequence shown here is derived from an EMBL/GenBank/DDBJ whole genome shotgun (WGS) entry which is preliminary data.</text>
</comment>
<dbReference type="Gene3D" id="1.25.40.10">
    <property type="entry name" value="Tetratricopeptide repeat domain"/>
    <property type="match status" value="1"/>
</dbReference>
<evidence type="ECO:0000256" key="1">
    <source>
        <dbReference type="ARBA" id="ARBA00022737"/>
    </source>
</evidence>
<feature type="transmembrane region" description="Helical" evidence="3">
    <location>
        <begin position="216"/>
        <end position="238"/>
    </location>
</feature>
<keyword evidence="3" id="KW-1133">Transmembrane helix</keyword>